<keyword evidence="7" id="KW-1185">Reference proteome</keyword>
<dbReference type="InterPro" id="IPR050309">
    <property type="entry name" value="Type-B_Carboxylest/Lipase"/>
</dbReference>
<dbReference type="EMBL" id="SEOQ01000169">
    <property type="protein sequence ID" value="TFY68194.1"/>
    <property type="molecule type" value="Genomic_DNA"/>
</dbReference>
<dbReference type="Pfam" id="PF00135">
    <property type="entry name" value="COesterase"/>
    <property type="match status" value="1"/>
</dbReference>
<evidence type="ECO:0000256" key="3">
    <source>
        <dbReference type="RuleBase" id="RU361235"/>
    </source>
</evidence>
<evidence type="ECO:0000313" key="7">
    <source>
        <dbReference type="Proteomes" id="UP000298327"/>
    </source>
</evidence>
<dbReference type="PROSITE" id="PS00122">
    <property type="entry name" value="CARBOXYLESTERASE_B_1"/>
    <property type="match status" value="1"/>
</dbReference>
<evidence type="ECO:0000259" key="5">
    <source>
        <dbReference type="Pfam" id="PF00135"/>
    </source>
</evidence>
<keyword evidence="2 3" id="KW-0378">Hydrolase</keyword>
<dbReference type="AlphaFoldDB" id="A0A4Y9Z0P1"/>
<accession>A0A4Y9Z0P1</accession>
<dbReference type="Gene3D" id="3.40.50.1820">
    <property type="entry name" value="alpha/beta hydrolase"/>
    <property type="match status" value="1"/>
</dbReference>
<feature type="region of interest" description="Disordered" evidence="4">
    <location>
        <begin position="491"/>
        <end position="514"/>
    </location>
</feature>
<proteinExistence type="inferred from homology"/>
<dbReference type="InterPro" id="IPR002018">
    <property type="entry name" value="CarbesteraseB"/>
</dbReference>
<dbReference type="EC" id="3.1.1.-" evidence="3"/>
<dbReference type="PANTHER" id="PTHR11559">
    <property type="entry name" value="CARBOXYLESTERASE"/>
    <property type="match status" value="1"/>
</dbReference>
<dbReference type="InterPro" id="IPR029058">
    <property type="entry name" value="AB_hydrolase_fold"/>
</dbReference>
<feature type="chain" id="PRO_5021510286" description="Carboxylic ester hydrolase" evidence="3">
    <location>
        <begin position="24"/>
        <end position="555"/>
    </location>
</feature>
<comment type="similarity">
    <text evidence="1 3">Belongs to the type-B carboxylesterase/lipase family.</text>
</comment>
<feature type="domain" description="Carboxylesterase type B" evidence="5">
    <location>
        <begin position="35"/>
        <end position="507"/>
    </location>
</feature>
<dbReference type="GO" id="GO:0016787">
    <property type="term" value="F:hydrolase activity"/>
    <property type="evidence" value="ECO:0007669"/>
    <property type="project" value="UniProtKB-KW"/>
</dbReference>
<gene>
    <name evidence="6" type="ORF">EVG20_g3659</name>
</gene>
<organism evidence="6 7">
    <name type="scientific">Dentipellis fragilis</name>
    <dbReference type="NCBI Taxonomy" id="205917"/>
    <lineage>
        <taxon>Eukaryota</taxon>
        <taxon>Fungi</taxon>
        <taxon>Dikarya</taxon>
        <taxon>Basidiomycota</taxon>
        <taxon>Agaricomycotina</taxon>
        <taxon>Agaricomycetes</taxon>
        <taxon>Russulales</taxon>
        <taxon>Hericiaceae</taxon>
        <taxon>Dentipellis</taxon>
    </lineage>
</organism>
<protein>
    <recommendedName>
        <fullName evidence="3">Carboxylic ester hydrolase</fullName>
        <ecNumber evidence="3">3.1.1.-</ecNumber>
    </recommendedName>
</protein>
<dbReference type="InterPro" id="IPR019826">
    <property type="entry name" value="Carboxylesterase_B_AS"/>
</dbReference>
<dbReference type="SUPFAM" id="SSF53474">
    <property type="entry name" value="alpha/beta-Hydrolases"/>
    <property type="match status" value="1"/>
</dbReference>
<evidence type="ECO:0000256" key="4">
    <source>
        <dbReference type="SAM" id="MobiDB-lite"/>
    </source>
</evidence>
<name>A0A4Y9Z0P1_9AGAM</name>
<reference evidence="6 7" key="1">
    <citation type="submission" date="2019-02" db="EMBL/GenBank/DDBJ databases">
        <title>Genome sequencing of the rare red list fungi Dentipellis fragilis.</title>
        <authorList>
            <person name="Buettner E."/>
            <person name="Kellner H."/>
        </authorList>
    </citation>
    <scope>NUCLEOTIDE SEQUENCE [LARGE SCALE GENOMIC DNA]</scope>
    <source>
        <strain evidence="6 7">DSM 105465</strain>
    </source>
</reference>
<evidence type="ECO:0000256" key="2">
    <source>
        <dbReference type="ARBA" id="ARBA00022801"/>
    </source>
</evidence>
<keyword evidence="3" id="KW-0732">Signal</keyword>
<comment type="caution">
    <text evidence="6">The sequence shown here is derived from an EMBL/GenBank/DDBJ whole genome shotgun (WGS) entry which is preliminary data.</text>
</comment>
<sequence length="555" mass="59512">MTFGTFYLLELIVASSHLCAAFASPGSANALLSDTPVVDLGYAVYAGNATTPTGQPNAPVAFFGGIPYAKAPLGDLRFRAPQELDESGHNSTVVNAMYFVPPCVQQPAASGVGSEDCLRLNVWKPANGTTDSKFPVAVYIYGGGFYAGNTEGFPLYDWVAQHPSGIIGVSISYRLNALGFLSGSAVHSDGNFNRHISKFGGDPDQITIVGESAGGASVIHQIVAYGGSRGAPFQRAIAQSIGYGSLIDPLSASAEELFANFSSAAGCSMGSKNVDLTCLRNASLDNIITGINAIQTGAIAPVLDGTFFPDYPSHLMMQGHFSEVDFIGGHCTNDGRSFASGKPSDFVTDADIIARVFPRWPYLTNPTMQKLFEFYPAVNASGSPFHTEYDLAWTMAQDAIFGCMDQLLANKMLAKGKKNVFTFRWNAPNPVLLASSPWEGVMHTSDLYFLFNGTTSAPNAGATFTPFNQSEALLSKEAIAYWTSFVATGNPSTQRRETSPEWQSFTGSGGTSRHRIVPTLEDETTTATVLEAIPEFEVERCAYWMQDWITAQTKV</sequence>
<evidence type="ECO:0000313" key="6">
    <source>
        <dbReference type="EMBL" id="TFY68194.1"/>
    </source>
</evidence>
<feature type="signal peptide" evidence="3">
    <location>
        <begin position="1"/>
        <end position="23"/>
    </location>
</feature>
<dbReference type="STRING" id="205917.A0A4Y9Z0P1"/>
<evidence type="ECO:0000256" key="1">
    <source>
        <dbReference type="ARBA" id="ARBA00005964"/>
    </source>
</evidence>
<dbReference type="Proteomes" id="UP000298327">
    <property type="component" value="Unassembled WGS sequence"/>
</dbReference>
<dbReference type="OrthoDB" id="408631at2759"/>